<dbReference type="RefSeq" id="WP_214347756.1">
    <property type="nucleotide sequence ID" value="NZ_JAHBOH010000001.1"/>
</dbReference>
<keyword evidence="2" id="KW-0808">Transferase</keyword>
<sequence>MELRSFFWDPTGEGAGWRVGNAGDVFNRDLVDFLYGVRMRNAPKAGERLLLVGSTVHRVLPGDVVCGVGHKGSPIPPASEVPGVRVLGVRGPLTLEAVRDAGYDVSDVRFQYDPGLLVRVMYAGMLTTVRPVPGRTIFVPHYRERPQFAARTDVRVVDIDCTPRDLVLEILQAEHVYSSSLHGVIFAHALGRPCTLVAPLTAEPELKYRDYLASVGVPWRTPPDLDAALREPKPTSPVEVALTLDDFAFPTLDELRAARVVRGS</sequence>
<evidence type="ECO:0000259" key="1">
    <source>
        <dbReference type="Pfam" id="PF04230"/>
    </source>
</evidence>
<keyword evidence="3" id="KW-1185">Reference proteome</keyword>
<dbReference type="Pfam" id="PF04230">
    <property type="entry name" value="PS_pyruv_trans"/>
    <property type="match status" value="1"/>
</dbReference>
<feature type="domain" description="Polysaccharide pyruvyl transferase" evidence="1">
    <location>
        <begin position="87"/>
        <end position="198"/>
    </location>
</feature>
<gene>
    <name evidence="2" type="ORF">KIN34_05380</name>
</gene>
<evidence type="ECO:0000313" key="2">
    <source>
        <dbReference type="EMBL" id="MBT0993715.1"/>
    </source>
</evidence>
<dbReference type="EMBL" id="JAHBOH010000001">
    <property type="protein sequence ID" value="MBT0993715.1"/>
    <property type="molecule type" value="Genomic_DNA"/>
</dbReference>
<reference evidence="2 3" key="1">
    <citation type="submission" date="2021-05" db="EMBL/GenBank/DDBJ databases">
        <title>Description of Cellulomonas sp. DKR-3 sp. nov.</title>
        <authorList>
            <person name="Dahal R.H."/>
            <person name="Chaudhary D.K."/>
        </authorList>
    </citation>
    <scope>NUCLEOTIDE SEQUENCE [LARGE SCALE GENOMIC DNA]</scope>
    <source>
        <strain evidence="2 3">DKR-3</strain>
    </source>
</reference>
<protein>
    <submittedName>
        <fullName evidence="2">Polysaccharide pyruvyl transferase family protein</fullName>
    </submittedName>
</protein>
<accession>A0ABS5TX43</accession>
<proteinExistence type="predicted"/>
<evidence type="ECO:0000313" key="3">
    <source>
        <dbReference type="Proteomes" id="UP000722125"/>
    </source>
</evidence>
<dbReference type="GO" id="GO:0016740">
    <property type="term" value="F:transferase activity"/>
    <property type="evidence" value="ECO:0007669"/>
    <property type="project" value="UniProtKB-KW"/>
</dbReference>
<dbReference type="Proteomes" id="UP000722125">
    <property type="component" value="Unassembled WGS sequence"/>
</dbReference>
<organism evidence="2 3">
    <name type="scientific">Cellulomonas fulva</name>
    <dbReference type="NCBI Taxonomy" id="2835530"/>
    <lineage>
        <taxon>Bacteria</taxon>
        <taxon>Bacillati</taxon>
        <taxon>Actinomycetota</taxon>
        <taxon>Actinomycetes</taxon>
        <taxon>Micrococcales</taxon>
        <taxon>Cellulomonadaceae</taxon>
        <taxon>Cellulomonas</taxon>
    </lineage>
</organism>
<dbReference type="InterPro" id="IPR007345">
    <property type="entry name" value="Polysacch_pyruvyl_Trfase"/>
</dbReference>
<name>A0ABS5TX43_9CELL</name>
<comment type="caution">
    <text evidence="2">The sequence shown here is derived from an EMBL/GenBank/DDBJ whole genome shotgun (WGS) entry which is preliminary data.</text>
</comment>